<keyword evidence="5 7" id="KW-1133">Transmembrane helix</keyword>
<evidence type="ECO:0000313" key="10">
    <source>
        <dbReference type="EMBL" id="GEO91055.1"/>
    </source>
</evidence>
<proteinExistence type="inferred from homology"/>
<dbReference type="OrthoDB" id="9806522at2"/>
<dbReference type="KEGG" id="kfv:AS188_10560"/>
<evidence type="ECO:0000256" key="7">
    <source>
        <dbReference type="SAM" id="Phobius"/>
    </source>
</evidence>
<keyword evidence="12" id="KW-1185">Reference proteome</keyword>
<gene>
    <name evidence="9" type="ORF">AS188_10560</name>
    <name evidence="10" type="ORF">KFL01_03610</name>
</gene>
<evidence type="ECO:0000256" key="2">
    <source>
        <dbReference type="ARBA" id="ARBA00008114"/>
    </source>
</evidence>
<evidence type="ECO:0000259" key="8">
    <source>
        <dbReference type="Pfam" id="PF01545"/>
    </source>
</evidence>
<feature type="transmembrane region" description="Helical" evidence="7">
    <location>
        <begin position="182"/>
        <end position="202"/>
    </location>
</feature>
<dbReference type="Proteomes" id="UP000321155">
    <property type="component" value="Unassembled WGS sequence"/>
</dbReference>
<keyword evidence="6 7" id="KW-0472">Membrane</keyword>
<dbReference type="Proteomes" id="UP000057181">
    <property type="component" value="Chromosome"/>
</dbReference>
<feature type="domain" description="Cation efflux protein transmembrane" evidence="8">
    <location>
        <begin position="32"/>
        <end position="229"/>
    </location>
</feature>
<dbReference type="Pfam" id="PF01545">
    <property type="entry name" value="Cation_efflux"/>
    <property type="match status" value="1"/>
</dbReference>
<name>A0A0U2P2Q5_9MICC</name>
<dbReference type="EMBL" id="CP013254">
    <property type="protein sequence ID" value="ALU41213.1"/>
    <property type="molecule type" value="Genomic_DNA"/>
</dbReference>
<dbReference type="GO" id="GO:0008324">
    <property type="term" value="F:monoatomic cation transmembrane transporter activity"/>
    <property type="evidence" value="ECO:0007669"/>
    <property type="project" value="InterPro"/>
</dbReference>
<evidence type="ECO:0000313" key="9">
    <source>
        <dbReference type="EMBL" id="ALU41213.1"/>
    </source>
</evidence>
<evidence type="ECO:0000313" key="11">
    <source>
        <dbReference type="Proteomes" id="UP000057181"/>
    </source>
</evidence>
<feature type="transmembrane region" description="Helical" evidence="7">
    <location>
        <begin position="28"/>
        <end position="47"/>
    </location>
</feature>
<evidence type="ECO:0000256" key="4">
    <source>
        <dbReference type="ARBA" id="ARBA00022692"/>
    </source>
</evidence>
<dbReference type="InterPro" id="IPR058533">
    <property type="entry name" value="Cation_efflux_TM"/>
</dbReference>
<sequence>MAAHHNIENEPLPEEVAADLRRAVRLEWATIVCLVLIVGLVYAVMGNSQAMKTAWIEDMLSFVPPIAFLIGVHMTRRPATAERPYGYHRAIGIAHVVAATALLVMGGYLVVDSALKLITVDHPTIGGIQLFGTTLWLGWLMMAAMVVTAIPPVILGRMKLKLAPPLHNKVLYADADMNKADWMTSLAATVGVAGIGLGWWWADSAAAIVIATSILKDGITNLKAAVAGLIDARPTSVDNKDPHPLLGDIDAYLRGLDWVHTAGARVRDEGQVFHVEGFVVPRAAELPTPDRIQAAQRGLFDLDWKVRDVTITPVRRLPSVLEAHAGPSRH</sequence>
<evidence type="ECO:0000256" key="3">
    <source>
        <dbReference type="ARBA" id="ARBA00022448"/>
    </source>
</evidence>
<feature type="transmembrane region" description="Helical" evidence="7">
    <location>
        <begin position="87"/>
        <end position="110"/>
    </location>
</feature>
<dbReference type="InterPro" id="IPR002524">
    <property type="entry name" value="Cation_efflux"/>
</dbReference>
<dbReference type="NCBIfam" id="TIGR01297">
    <property type="entry name" value="CDF"/>
    <property type="match status" value="1"/>
</dbReference>
<keyword evidence="4 7" id="KW-0812">Transmembrane</keyword>
<dbReference type="STRING" id="446860.AS188_10560"/>
<protein>
    <submittedName>
        <fullName evidence="9">Cobalt transporter</fullName>
    </submittedName>
</protein>
<comment type="subcellular location">
    <subcellularLocation>
        <location evidence="1">Membrane</location>
        <topology evidence="1">Multi-pass membrane protein</topology>
    </subcellularLocation>
</comment>
<dbReference type="AlphaFoldDB" id="A0A0U2P2Q5"/>
<dbReference type="SUPFAM" id="SSF161111">
    <property type="entry name" value="Cation efflux protein transmembrane domain-like"/>
    <property type="match status" value="1"/>
</dbReference>
<accession>A0A0U2P2Q5</accession>
<dbReference type="EMBL" id="BJZR01000005">
    <property type="protein sequence ID" value="GEO91055.1"/>
    <property type="molecule type" value="Genomic_DNA"/>
</dbReference>
<evidence type="ECO:0000256" key="6">
    <source>
        <dbReference type="ARBA" id="ARBA00023136"/>
    </source>
</evidence>
<evidence type="ECO:0000256" key="1">
    <source>
        <dbReference type="ARBA" id="ARBA00004141"/>
    </source>
</evidence>
<feature type="transmembrane region" description="Helical" evidence="7">
    <location>
        <begin position="59"/>
        <end position="75"/>
    </location>
</feature>
<evidence type="ECO:0000313" key="12">
    <source>
        <dbReference type="Proteomes" id="UP000321155"/>
    </source>
</evidence>
<keyword evidence="3" id="KW-0813">Transport</keyword>
<comment type="similarity">
    <text evidence="2">Belongs to the cation diffusion facilitator (CDF) transporter (TC 2.A.4) family.</text>
</comment>
<dbReference type="GO" id="GO:0016020">
    <property type="term" value="C:membrane"/>
    <property type="evidence" value="ECO:0007669"/>
    <property type="project" value="UniProtKB-SubCell"/>
</dbReference>
<feature type="transmembrane region" description="Helical" evidence="7">
    <location>
        <begin position="130"/>
        <end position="155"/>
    </location>
</feature>
<reference evidence="10 12" key="2">
    <citation type="submission" date="2019-07" db="EMBL/GenBank/DDBJ databases">
        <title>Whole genome shotgun sequence of Kocuria flava NBRC 107626.</title>
        <authorList>
            <person name="Hosoyama A."/>
            <person name="Uohara A."/>
            <person name="Ohji S."/>
            <person name="Ichikawa N."/>
        </authorList>
    </citation>
    <scope>NUCLEOTIDE SEQUENCE [LARGE SCALE GENOMIC DNA]</scope>
    <source>
        <strain evidence="10 12">NBRC 107626</strain>
    </source>
</reference>
<dbReference type="InterPro" id="IPR027469">
    <property type="entry name" value="Cation_efflux_TMD_sf"/>
</dbReference>
<organism evidence="9 11">
    <name type="scientific">Kocuria flava</name>
    <dbReference type="NCBI Taxonomy" id="446860"/>
    <lineage>
        <taxon>Bacteria</taxon>
        <taxon>Bacillati</taxon>
        <taxon>Actinomycetota</taxon>
        <taxon>Actinomycetes</taxon>
        <taxon>Micrococcales</taxon>
        <taxon>Micrococcaceae</taxon>
        <taxon>Kocuria</taxon>
    </lineage>
</organism>
<dbReference type="PANTHER" id="PTHR43840">
    <property type="entry name" value="MITOCHONDRIAL METAL TRANSPORTER 1-RELATED"/>
    <property type="match status" value="1"/>
</dbReference>
<evidence type="ECO:0000256" key="5">
    <source>
        <dbReference type="ARBA" id="ARBA00022989"/>
    </source>
</evidence>
<dbReference type="InterPro" id="IPR050291">
    <property type="entry name" value="CDF_Transporter"/>
</dbReference>
<reference evidence="9 11" key="1">
    <citation type="submission" date="2015-11" db="EMBL/GenBank/DDBJ databases">
        <title>Complete Genome Sequence of Kocuria flava strain HO-9041.</title>
        <authorList>
            <person name="Zhou M."/>
            <person name="Dai J."/>
        </authorList>
    </citation>
    <scope>NUCLEOTIDE SEQUENCE [LARGE SCALE GENOMIC DNA]</scope>
    <source>
        <strain evidence="9 11">HO-9041</strain>
    </source>
</reference>
<dbReference type="PANTHER" id="PTHR43840:SF15">
    <property type="entry name" value="MITOCHONDRIAL METAL TRANSPORTER 1-RELATED"/>
    <property type="match status" value="1"/>
</dbReference>
<dbReference type="RefSeq" id="WP_058859882.1">
    <property type="nucleotide sequence ID" value="NZ_BJZR01000005.1"/>
</dbReference>
<dbReference type="Gene3D" id="1.20.1510.10">
    <property type="entry name" value="Cation efflux protein transmembrane domain"/>
    <property type="match status" value="1"/>
</dbReference>